<feature type="transmembrane region" description="Helical" evidence="1">
    <location>
        <begin position="30"/>
        <end position="49"/>
    </location>
</feature>
<protein>
    <submittedName>
        <fullName evidence="2">AbrB family transcriptional regulator</fullName>
    </submittedName>
</protein>
<comment type="caution">
    <text evidence="2">The sequence shown here is derived from an EMBL/GenBank/DDBJ whole genome shotgun (WGS) entry which is preliminary data.</text>
</comment>
<feature type="transmembrane region" description="Helical" evidence="1">
    <location>
        <begin position="7"/>
        <end position="24"/>
    </location>
</feature>
<feature type="transmembrane region" description="Helical" evidence="1">
    <location>
        <begin position="321"/>
        <end position="338"/>
    </location>
</feature>
<accession>A0ABS8CII2</accession>
<keyword evidence="1" id="KW-0812">Transmembrane</keyword>
<dbReference type="NCBIfam" id="TIGR03082">
    <property type="entry name" value="Gneg_AbrB_dup"/>
    <property type="match status" value="2"/>
</dbReference>
<sequence length="356" mass="37083">MTLFRRYILGLSLGTAGGLLFWQLGLPLPWMLGALSATMIASVCGLPLAGPDRFRPWVVAVIGVMLGARFSPEVMAQALSWLGSLGLLTLCLIAMGLVNVPFYRFIGGYDWRTSYFAGMPGGLAEMIELAEAKGGKVQPVILSHSLRIVVTIALIAVWFRLILGHSVGSGAGFSVALSWSEAGLLLAAAVFGSLIGRALRWPAPTFLGPMALSAVLHLSGISESAPPGILVNAAQIVLGTVLGCRFRGVPLAALRHAALLSLGSTALILGLALGFSWAMQALLGIDMMQALLALAPGGLTEMGLIALAIEADVAFVALHHVVRILIVLVAAPLVFTLFDRRLGKSHPGSDPGSGPG</sequence>
<keyword evidence="3" id="KW-1185">Reference proteome</keyword>
<proteinExistence type="predicted"/>
<feature type="transmembrane region" description="Helical" evidence="1">
    <location>
        <begin position="258"/>
        <end position="278"/>
    </location>
</feature>
<dbReference type="PANTHER" id="PTHR38457:SF1">
    <property type="entry name" value="REGULATOR ABRB-RELATED"/>
    <property type="match status" value="1"/>
</dbReference>
<dbReference type="InterPro" id="IPR007820">
    <property type="entry name" value="AbrB_fam"/>
</dbReference>
<dbReference type="PIRSF" id="PIRSF038991">
    <property type="entry name" value="Protein_AbrB"/>
    <property type="match status" value="1"/>
</dbReference>
<feature type="transmembrane region" description="Helical" evidence="1">
    <location>
        <begin position="56"/>
        <end position="72"/>
    </location>
</feature>
<keyword evidence="1" id="KW-0472">Membrane</keyword>
<dbReference type="InterPro" id="IPR017516">
    <property type="entry name" value="AbrB_dup"/>
</dbReference>
<dbReference type="EMBL" id="JACDXX010000003">
    <property type="protein sequence ID" value="MCB5409186.1"/>
    <property type="molecule type" value="Genomic_DNA"/>
</dbReference>
<feature type="transmembrane region" description="Helical" evidence="1">
    <location>
        <begin position="146"/>
        <end position="163"/>
    </location>
</feature>
<evidence type="ECO:0000313" key="3">
    <source>
        <dbReference type="Proteomes" id="UP001198571"/>
    </source>
</evidence>
<dbReference type="PANTHER" id="PTHR38457">
    <property type="entry name" value="REGULATOR ABRB-RELATED"/>
    <property type="match status" value="1"/>
</dbReference>
<reference evidence="2 3" key="1">
    <citation type="submission" date="2020-07" db="EMBL/GenBank/DDBJ databases">
        <title>Pseudogemmobacter sp. nov., isolated from poultry manure in Taiwan.</title>
        <authorList>
            <person name="Lin S.-Y."/>
            <person name="Tang Y.-S."/>
            <person name="Young C.-C."/>
        </authorList>
    </citation>
    <scope>NUCLEOTIDE SEQUENCE [LARGE SCALE GENOMIC DNA]</scope>
    <source>
        <strain evidence="2 3">CC-YST710</strain>
    </source>
</reference>
<feature type="transmembrane region" description="Helical" evidence="1">
    <location>
        <begin position="175"/>
        <end position="196"/>
    </location>
</feature>
<feature type="transmembrane region" description="Helical" evidence="1">
    <location>
        <begin position="290"/>
        <end position="309"/>
    </location>
</feature>
<name>A0ABS8CII2_9RHOB</name>
<evidence type="ECO:0000256" key="1">
    <source>
        <dbReference type="SAM" id="Phobius"/>
    </source>
</evidence>
<gene>
    <name evidence="2" type="ORF">H0485_04080</name>
</gene>
<dbReference type="Pfam" id="PF05145">
    <property type="entry name" value="AbrB"/>
    <property type="match status" value="1"/>
</dbReference>
<evidence type="ECO:0000313" key="2">
    <source>
        <dbReference type="EMBL" id="MCB5409186.1"/>
    </source>
</evidence>
<dbReference type="Proteomes" id="UP001198571">
    <property type="component" value="Unassembled WGS sequence"/>
</dbReference>
<keyword evidence="1" id="KW-1133">Transmembrane helix</keyword>
<organism evidence="2 3">
    <name type="scientific">Pseudogemmobacter faecipullorum</name>
    <dbReference type="NCBI Taxonomy" id="2755041"/>
    <lineage>
        <taxon>Bacteria</taxon>
        <taxon>Pseudomonadati</taxon>
        <taxon>Pseudomonadota</taxon>
        <taxon>Alphaproteobacteria</taxon>
        <taxon>Rhodobacterales</taxon>
        <taxon>Paracoccaceae</taxon>
        <taxon>Pseudogemmobacter</taxon>
    </lineage>
</organism>
<feature type="transmembrane region" description="Helical" evidence="1">
    <location>
        <begin position="78"/>
        <end position="102"/>
    </location>
</feature>
<dbReference type="RefSeq" id="WP_226934091.1">
    <property type="nucleotide sequence ID" value="NZ_JACDXX010000003.1"/>
</dbReference>